<protein>
    <recommendedName>
        <fullName evidence="2">DUF6533 domain-containing protein</fullName>
    </recommendedName>
</protein>
<dbReference type="STRING" id="27342.A0A0H2RJY0"/>
<evidence type="ECO:0000256" key="1">
    <source>
        <dbReference type="SAM" id="Phobius"/>
    </source>
</evidence>
<feature type="transmembrane region" description="Helical" evidence="1">
    <location>
        <begin position="230"/>
        <end position="250"/>
    </location>
</feature>
<dbReference type="InterPro" id="IPR045340">
    <property type="entry name" value="DUF6533"/>
</dbReference>
<dbReference type="InParanoid" id="A0A0H2RJY0"/>
<name>A0A0H2RJY0_9AGAM</name>
<dbReference type="Proteomes" id="UP000053477">
    <property type="component" value="Unassembled WGS sequence"/>
</dbReference>
<organism evidence="3 4">
    <name type="scientific">Schizopora paradoxa</name>
    <dbReference type="NCBI Taxonomy" id="27342"/>
    <lineage>
        <taxon>Eukaryota</taxon>
        <taxon>Fungi</taxon>
        <taxon>Dikarya</taxon>
        <taxon>Basidiomycota</taxon>
        <taxon>Agaricomycotina</taxon>
        <taxon>Agaricomycetes</taxon>
        <taxon>Hymenochaetales</taxon>
        <taxon>Schizoporaceae</taxon>
        <taxon>Schizopora</taxon>
    </lineage>
</organism>
<evidence type="ECO:0000259" key="2">
    <source>
        <dbReference type="Pfam" id="PF20151"/>
    </source>
</evidence>
<dbReference type="AlphaFoldDB" id="A0A0H2RJY0"/>
<proteinExistence type="predicted"/>
<keyword evidence="4" id="KW-1185">Reference proteome</keyword>
<reference evidence="3 4" key="1">
    <citation type="submission" date="2015-04" db="EMBL/GenBank/DDBJ databases">
        <title>Complete genome sequence of Schizopora paradoxa KUC8140, a cosmopolitan wood degrader in East Asia.</title>
        <authorList>
            <consortium name="DOE Joint Genome Institute"/>
            <person name="Min B."/>
            <person name="Park H."/>
            <person name="Jang Y."/>
            <person name="Kim J.-J."/>
            <person name="Kim K.H."/>
            <person name="Pangilinan J."/>
            <person name="Lipzen A."/>
            <person name="Riley R."/>
            <person name="Grigoriev I.V."/>
            <person name="Spatafora J.W."/>
            <person name="Choi I.-G."/>
        </authorList>
    </citation>
    <scope>NUCLEOTIDE SEQUENCE [LARGE SCALE GENOMIC DNA]</scope>
    <source>
        <strain evidence="3 4">KUC8140</strain>
    </source>
</reference>
<feature type="transmembrane region" description="Helical" evidence="1">
    <location>
        <begin position="97"/>
        <end position="117"/>
    </location>
</feature>
<feature type="transmembrane region" description="Helical" evidence="1">
    <location>
        <begin position="129"/>
        <end position="149"/>
    </location>
</feature>
<keyword evidence="1" id="KW-0812">Transmembrane</keyword>
<accession>A0A0H2RJY0</accession>
<dbReference type="EMBL" id="KQ086045">
    <property type="protein sequence ID" value="KLO09768.1"/>
    <property type="molecule type" value="Genomic_DNA"/>
</dbReference>
<sequence length="353" mass="39473">MDQIPPASLAPIYHEFAVQGTGIKCGMIASYTILVYDAIISFSDEVEYIWKRKFTLVTYAYFVSITPSRHVADGNVFPFEQKIYFLALPNRCKRLVFFQPLAIGIPLTFVPNVVIGLRLYALYKRNKKLAAFLIIYLVGELGVALWLYLTPSLYNVVLPGPKDITDSLVLHVCLAGTSPRLSNAQAATFQIMQTLFDTICLGLTIWMTLKEYMEIRTVQHLGRTLLKHGIIYYLVVFTLNLSWAIMIGFATTGLKYSLSAPTLALAPVAANRLILSLRSFNEQARPAFDGKNDRTRGMKRRNSWLGTSTLEVHEDEDVKGSVDSGDYELGTLQSGSDRRSSITLVSRTVHVVA</sequence>
<keyword evidence="1" id="KW-0472">Membrane</keyword>
<feature type="transmembrane region" description="Helical" evidence="1">
    <location>
        <begin position="187"/>
        <end position="209"/>
    </location>
</feature>
<evidence type="ECO:0000313" key="3">
    <source>
        <dbReference type="EMBL" id="KLO09768.1"/>
    </source>
</evidence>
<feature type="domain" description="DUF6533" evidence="2">
    <location>
        <begin position="27"/>
        <end position="63"/>
    </location>
</feature>
<evidence type="ECO:0000313" key="4">
    <source>
        <dbReference type="Proteomes" id="UP000053477"/>
    </source>
</evidence>
<dbReference type="OrthoDB" id="3349377at2759"/>
<keyword evidence="1" id="KW-1133">Transmembrane helix</keyword>
<gene>
    <name evidence="3" type="ORF">SCHPADRAFT_892833</name>
</gene>
<dbReference type="Pfam" id="PF20151">
    <property type="entry name" value="DUF6533"/>
    <property type="match status" value="1"/>
</dbReference>